<reference evidence="2 3" key="1">
    <citation type="submission" date="2020-08" db="EMBL/GenBank/DDBJ databases">
        <authorList>
            <person name="Koutsovoulos G."/>
            <person name="Danchin GJ E."/>
        </authorList>
    </citation>
    <scope>NUCLEOTIDE SEQUENCE [LARGE SCALE GENOMIC DNA]</scope>
</reference>
<dbReference type="Proteomes" id="UP000580250">
    <property type="component" value="Unassembled WGS sequence"/>
</dbReference>
<protein>
    <submittedName>
        <fullName evidence="2">Uncharacterized protein</fullName>
    </submittedName>
</protein>
<name>A0A6V7TJN7_MELEN</name>
<evidence type="ECO:0000313" key="3">
    <source>
        <dbReference type="Proteomes" id="UP000580250"/>
    </source>
</evidence>
<dbReference type="EMBL" id="CAJEWN010000002">
    <property type="protein sequence ID" value="CAD2123578.1"/>
    <property type="molecule type" value="Genomic_DNA"/>
</dbReference>
<dbReference type="AlphaFoldDB" id="A0A6V7TJN7"/>
<evidence type="ECO:0000313" key="2">
    <source>
        <dbReference type="EMBL" id="CAD2123578.1"/>
    </source>
</evidence>
<evidence type="ECO:0000256" key="1">
    <source>
        <dbReference type="SAM" id="SignalP"/>
    </source>
</evidence>
<feature type="signal peptide" evidence="1">
    <location>
        <begin position="1"/>
        <end position="19"/>
    </location>
</feature>
<accession>A0A6V7TJN7</accession>
<sequence length="69" mass="7616">MNIFLTFFLMALIFAATNANEMGVENVKGVQETEQIKGVNGEVPHGRHKRWYGGWGWGGGCCGGGWWGR</sequence>
<organism evidence="2 3">
    <name type="scientific">Meloidogyne enterolobii</name>
    <name type="common">Root-knot nematode worm</name>
    <name type="synonym">Meloidogyne mayaguensis</name>
    <dbReference type="NCBI Taxonomy" id="390850"/>
    <lineage>
        <taxon>Eukaryota</taxon>
        <taxon>Metazoa</taxon>
        <taxon>Ecdysozoa</taxon>
        <taxon>Nematoda</taxon>
        <taxon>Chromadorea</taxon>
        <taxon>Rhabditida</taxon>
        <taxon>Tylenchina</taxon>
        <taxon>Tylenchomorpha</taxon>
        <taxon>Tylenchoidea</taxon>
        <taxon>Meloidogynidae</taxon>
        <taxon>Meloidogyninae</taxon>
        <taxon>Meloidogyne</taxon>
    </lineage>
</organism>
<gene>
    <name evidence="2" type="ORF">MENT_LOCUS508</name>
</gene>
<feature type="chain" id="PRO_5027601403" evidence="1">
    <location>
        <begin position="20"/>
        <end position="69"/>
    </location>
</feature>
<proteinExistence type="predicted"/>
<comment type="caution">
    <text evidence="2">The sequence shown here is derived from an EMBL/GenBank/DDBJ whole genome shotgun (WGS) entry which is preliminary data.</text>
</comment>
<keyword evidence="1" id="KW-0732">Signal</keyword>